<dbReference type="GO" id="GO:0004386">
    <property type="term" value="F:helicase activity"/>
    <property type="evidence" value="ECO:0007669"/>
    <property type="project" value="UniProtKB-KW"/>
</dbReference>
<name>A0ABQ5N4M1_9CLOT</name>
<dbReference type="EC" id="5.6.2.3" evidence="11 12"/>
<evidence type="ECO:0000256" key="10">
    <source>
        <dbReference type="ARBA" id="ARBA00048954"/>
    </source>
</evidence>
<dbReference type="SUPFAM" id="SSF48024">
    <property type="entry name" value="N-terminal domain of DnaB helicase"/>
    <property type="match status" value="1"/>
</dbReference>
<keyword evidence="4 12" id="KW-0547">Nucleotide-binding</keyword>
<dbReference type="PROSITE" id="PS51199">
    <property type="entry name" value="SF4_HELICASE"/>
    <property type="match status" value="1"/>
</dbReference>
<keyword evidence="9" id="KW-0413">Isomerase</keyword>
<keyword evidence="7 12" id="KW-0067">ATP-binding</keyword>
<dbReference type="InterPro" id="IPR007694">
    <property type="entry name" value="DNA_helicase_DnaB-like_C"/>
</dbReference>
<keyword evidence="3 12" id="KW-0235">DNA replication</keyword>
<gene>
    <name evidence="14" type="primary">dnaB</name>
    <name evidence="14" type="ORF">bsdE14_15640</name>
</gene>
<dbReference type="InterPro" id="IPR007693">
    <property type="entry name" value="DNA_helicase_DnaB-like_N"/>
</dbReference>
<organism evidence="14 15">
    <name type="scientific">Clostridium omnivorum</name>
    <dbReference type="NCBI Taxonomy" id="1604902"/>
    <lineage>
        <taxon>Bacteria</taxon>
        <taxon>Bacillati</taxon>
        <taxon>Bacillota</taxon>
        <taxon>Clostridia</taxon>
        <taxon>Eubacteriales</taxon>
        <taxon>Clostridiaceae</taxon>
        <taxon>Clostridium</taxon>
    </lineage>
</organism>
<dbReference type="NCBIfam" id="TIGR00665">
    <property type="entry name" value="DnaB"/>
    <property type="match status" value="1"/>
</dbReference>
<dbReference type="EMBL" id="BRXR01000001">
    <property type="protein sequence ID" value="GLC30154.1"/>
    <property type="molecule type" value="Genomic_DNA"/>
</dbReference>
<comment type="catalytic activity">
    <reaction evidence="10 12">
        <text>ATP + H2O = ADP + phosphate + H(+)</text>
        <dbReference type="Rhea" id="RHEA:13065"/>
        <dbReference type="ChEBI" id="CHEBI:15377"/>
        <dbReference type="ChEBI" id="CHEBI:15378"/>
        <dbReference type="ChEBI" id="CHEBI:30616"/>
        <dbReference type="ChEBI" id="CHEBI:43474"/>
        <dbReference type="ChEBI" id="CHEBI:456216"/>
        <dbReference type="EC" id="5.6.2.3"/>
    </reaction>
</comment>
<dbReference type="InterPro" id="IPR027417">
    <property type="entry name" value="P-loop_NTPase"/>
</dbReference>
<dbReference type="Pfam" id="PF00772">
    <property type="entry name" value="DnaB"/>
    <property type="match status" value="1"/>
</dbReference>
<dbReference type="Gene3D" id="1.10.860.10">
    <property type="entry name" value="DNAb Helicase, Chain A"/>
    <property type="match status" value="1"/>
</dbReference>
<evidence type="ECO:0000256" key="1">
    <source>
        <dbReference type="ARBA" id="ARBA00008428"/>
    </source>
</evidence>
<accession>A0ABQ5N4M1</accession>
<evidence type="ECO:0000256" key="5">
    <source>
        <dbReference type="ARBA" id="ARBA00022801"/>
    </source>
</evidence>
<dbReference type="Gene3D" id="3.40.50.300">
    <property type="entry name" value="P-loop containing nucleotide triphosphate hydrolases"/>
    <property type="match status" value="1"/>
</dbReference>
<sequence>MEKSKFVNTDAEMEVLGAIFIDNVVMKDIIDILKPEDFYNTAHGIIYSAMCRLYIAGTPIDTTTIVHELGESVSEVGGITYISQLVSSSISASNVLVHCSIVKYKARRRMLYSALNQCLLDVKNTDTKNDELIERLENQFKSIEAYETKRDGKLEETAEKYLMLLEQRCKNQGVTGGYATGLKLIDKFSGGFQKQDLIILAARPSMGKSAVALNMAANMTLDNDLKVAVFQLEMNQLSTFERIIANKAAVPMDRLKKGELLDEEWGEVVYKTNSLQSSGLNIYDDVYSLRDIRSECKRLKLKNGLDVVFVDYLQLIENGSDIESRNENVSKISRGLKLLAKELDITVVALSQLSRAPEARNNHRPHLSDLRDSGSIEQDADMVMFLYRDEYYNGDSEDAGLIEFIIAKHRNGETGTIKARWQGKYQRVVA</sequence>
<keyword evidence="8 12" id="KW-0238">DNA-binding</keyword>
<evidence type="ECO:0000313" key="15">
    <source>
        <dbReference type="Proteomes" id="UP001208567"/>
    </source>
</evidence>
<evidence type="ECO:0000256" key="2">
    <source>
        <dbReference type="ARBA" id="ARBA00022515"/>
    </source>
</evidence>
<evidence type="ECO:0000256" key="11">
    <source>
        <dbReference type="NCBIfam" id="TIGR00665"/>
    </source>
</evidence>
<evidence type="ECO:0000256" key="6">
    <source>
        <dbReference type="ARBA" id="ARBA00022806"/>
    </source>
</evidence>
<evidence type="ECO:0000259" key="13">
    <source>
        <dbReference type="PROSITE" id="PS51199"/>
    </source>
</evidence>
<keyword evidence="2 12" id="KW-0639">Primosome</keyword>
<comment type="similarity">
    <text evidence="1 12">Belongs to the helicase family. DnaB subfamily.</text>
</comment>
<dbReference type="PANTHER" id="PTHR30153">
    <property type="entry name" value="REPLICATIVE DNA HELICASE DNAB"/>
    <property type="match status" value="1"/>
</dbReference>
<evidence type="ECO:0000256" key="9">
    <source>
        <dbReference type="ARBA" id="ARBA00023235"/>
    </source>
</evidence>
<evidence type="ECO:0000256" key="3">
    <source>
        <dbReference type="ARBA" id="ARBA00022705"/>
    </source>
</evidence>
<dbReference type="CDD" id="cd00984">
    <property type="entry name" value="DnaB_C"/>
    <property type="match status" value="1"/>
</dbReference>
<dbReference type="RefSeq" id="WP_264849416.1">
    <property type="nucleotide sequence ID" value="NZ_BRXR01000001.1"/>
</dbReference>
<comment type="caution">
    <text evidence="14">The sequence shown here is derived from an EMBL/GenBank/DDBJ whole genome shotgun (WGS) entry which is preliminary data.</text>
</comment>
<dbReference type="SUPFAM" id="SSF52540">
    <property type="entry name" value="P-loop containing nucleoside triphosphate hydrolases"/>
    <property type="match status" value="1"/>
</dbReference>
<evidence type="ECO:0000313" key="14">
    <source>
        <dbReference type="EMBL" id="GLC30154.1"/>
    </source>
</evidence>
<dbReference type="InterPro" id="IPR036185">
    <property type="entry name" value="DNA_heli_DnaB-like_N_sf"/>
</dbReference>
<keyword evidence="5 12" id="KW-0378">Hydrolase</keyword>
<keyword evidence="6 12" id="KW-0347">Helicase</keyword>
<evidence type="ECO:0000256" key="12">
    <source>
        <dbReference type="RuleBase" id="RU362085"/>
    </source>
</evidence>
<dbReference type="InterPro" id="IPR016136">
    <property type="entry name" value="DNA_helicase_N/primase_C"/>
</dbReference>
<dbReference type="InterPro" id="IPR007692">
    <property type="entry name" value="DNA_helicase_DnaB"/>
</dbReference>
<dbReference type="Pfam" id="PF03796">
    <property type="entry name" value="DnaB_C"/>
    <property type="match status" value="1"/>
</dbReference>
<keyword evidence="15" id="KW-1185">Reference proteome</keyword>
<feature type="domain" description="SF4 helicase" evidence="13">
    <location>
        <begin position="171"/>
        <end position="430"/>
    </location>
</feature>
<comment type="function">
    <text evidence="12">The main replicative DNA helicase, it participates in initiation and elongation during chromosome replication. Travels ahead of the DNA replisome, separating dsDNA into templates for DNA synthesis. A processive ATP-dependent 5'-3' DNA helicase it has DNA-dependent ATPase activity.</text>
</comment>
<reference evidence="14 15" key="1">
    <citation type="journal article" date="2024" name="Int. J. Syst. Evol. Microbiol.">
        <title>Clostridium omnivorum sp. nov., isolated from anoxic soil under the treatment of reductive soil disinfestation.</title>
        <authorList>
            <person name="Ueki A."/>
            <person name="Tonouchi A."/>
            <person name="Kaku N."/>
            <person name="Honma S."/>
            <person name="Ueki K."/>
        </authorList>
    </citation>
    <scope>NUCLEOTIDE SEQUENCE [LARGE SCALE GENOMIC DNA]</scope>
    <source>
        <strain evidence="14 15">E14</strain>
    </source>
</reference>
<evidence type="ECO:0000256" key="7">
    <source>
        <dbReference type="ARBA" id="ARBA00022840"/>
    </source>
</evidence>
<evidence type="ECO:0000256" key="4">
    <source>
        <dbReference type="ARBA" id="ARBA00022741"/>
    </source>
</evidence>
<dbReference type="Proteomes" id="UP001208567">
    <property type="component" value="Unassembled WGS sequence"/>
</dbReference>
<proteinExistence type="inferred from homology"/>
<dbReference type="PANTHER" id="PTHR30153:SF2">
    <property type="entry name" value="REPLICATIVE DNA HELICASE"/>
    <property type="match status" value="1"/>
</dbReference>
<evidence type="ECO:0000256" key="8">
    <source>
        <dbReference type="ARBA" id="ARBA00023125"/>
    </source>
</evidence>
<protein>
    <recommendedName>
        <fullName evidence="11 12">Replicative DNA helicase</fullName>
        <ecNumber evidence="11 12">5.6.2.3</ecNumber>
    </recommendedName>
</protein>